<dbReference type="EMBL" id="PNCK01000009">
    <property type="protein sequence ID" value="TMP46281.1"/>
    <property type="molecule type" value="Genomic_DNA"/>
</dbReference>
<sequence>MINSSNWAILFLDAQPIIKLDEVAIYDAVLNNKNTLIVLNEHSLYANWNHHNTREMVEYGLKYTNRRPAIKFISLDTYTSNDADISVIIRKYSTIGKAQIASKVVKHTLNIVKPIVETCPTKLSIQDQLNRLLYSKNNGALLNSLLDKQSISTPAYCWLKQYLQIS</sequence>
<evidence type="ECO:0000313" key="4">
    <source>
        <dbReference type="Proteomes" id="UP000307706"/>
    </source>
</evidence>
<reference evidence="3 4" key="1">
    <citation type="submission" date="2017-12" db="EMBL/GenBank/DDBJ databases">
        <authorList>
            <person name="Paulsen S."/>
            <person name="Gram L.K."/>
        </authorList>
    </citation>
    <scope>NUCLEOTIDE SEQUENCE [LARGE SCALE GENOMIC DNA]</scope>
    <source>
        <strain evidence="2 4">S2231</strain>
        <strain evidence="1 3">S2233</strain>
    </source>
</reference>
<name>A0A5S3XVD0_9GAMM</name>
<dbReference type="EMBL" id="PNCL01000001">
    <property type="protein sequence ID" value="TMP63057.1"/>
    <property type="molecule type" value="Genomic_DNA"/>
</dbReference>
<keyword evidence="3" id="KW-1185">Reference proteome</keyword>
<reference evidence="2" key="3">
    <citation type="submission" date="2019-09" db="EMBL/GenBank/DDBJ databases">
        <title>Co-occurence of chitin degradation, pigmentation and bioactivity in marine Pseudoalteromonas.</title>
        <authorList>
            <person name="Sonnenschein E.C."/>
            <person name="Bech P.K."/>
        </authorList>
    </citation>
    <scope>NUCLEOTIDE SEQUENCE</scope>
    <source>
        <strain evidence="2">S2231</strain>
        <strain evidence="1">S2233</strain>
    </source>
</reference>
<proteinExistence type="predicted"/>
<evidence type="ECO:0000313" key="3">
    <source>
        <dbReference type="Proteomes" id="UP000305730"/>
    </source>
</evidence>
<gene>
    <name evidence="2" type="ORF">CWB96_00170</name>
    <name evidence="1" type="ORF">CWB97_02165</name>
</gene>
<dbReference type="AlphaFoldDB" id="A0A5S3XVD0"/>
<dbReference type="Proteomes" id="UP000307706">
    <property type="component" value="Unassembled WGS sequence"/>
</dbReference>
<comment type="caution">
    <text evidence="2">The sequence shown here is derived from an EMBL/GenBank/DDBJ whole genome shotgun (WGS) entry which is preliminary data.</text>
</comment>
<dbReference type="RefSeq" id="WP_138594645.1">
    <property type="nucleotide sequence ID" value="NZ_PNCK01000009.1"/>
</dbReference>
<accession>A0A5S3XVD0</accession>
<evidence type="ECO:0000313" key="1">
    <source>
        <dbReference type="EMBL" id="TMP46281.1"/>
    </source>
</evidence>
<reference evidence="3 4" key="2">
    <citation type="submission" date="2019-06" db="EMBL/GenBank/DDBJ databases">
        <title>Co-occurence of chitin degradation, pigmentation and bioactivity in marine Pseudoalteromonas.</title>
        <authorList>
            <person name="Sonnenschein E.C."/>
            <person name="Bech P.K."/>
        </authorList>
    </citation>
    <scope>NUCLEOTIDE SEQUENCE [LARGE SCALE GENOMIC DNA]</scope>
    <source>
        <strain evidence="4">S2231</strain>
        <strain evidence="3">S2233</strain>
    </source>
</reference>
<protein>
    <submittedName>
        <fullName evidence="2">Uncharacterized protein</fullName>
    </submittedName>
</protein>
<dbReference type="Proteomes" id="UP000305730">
    <property type="component" value="Unassembled WGS sequence"/>
</dbReference>
<organism evidence="2 4">
    <name type="scientific">Pseudoalteromonas citrea</name>
    <dbReference type="NCBI Taxonomy" id="43655"/>
    <lineage>
        <taxon>Bacteria</taxon>
        <taxon>Pseudomonadati</taxon>
        <taxon>Pseudomonadota</taxon>
        <taxon>Gammaproteobacteria</taxon>
        <taxon>Alteromonadales</taxon>
        <taxon>Pseudoalteromonadaceae</taxon>
        <taxon>Pseudoalteromonas</taxon>
    </lineage>
</organism>
<evidence type="ECO:0000313" key="2">
    <source>
        <dbReference type="EMBL" id="TMP63057.1"/>
    </source>
</evidence>